<dbReference type="InterPro" id="IPR025234">
    <property type="entry name" value="YjzH-like"/>
</dbReference>
<evidence type="ECO:0000313" key="2">
    <source>
        <dbReference type="EMBL" id="KZN53008.1"/>
    </source>
</evidence>
<dbReference type="CDD" id="cd00093">
    <property type="entry name" value="HTH_XRE"/>
    <property type="match status" value="1"/>
</dbReference>
<dbReference type="AlphaFoldDB" id="A0A167FUM6"/>
<protein>
    <recommendedName>
        <fullName evidence="1">HTH cro/C1-type domain-containing protein</fullName>
    </recommendedName>
</protein>
<dbReference type="Pfam" id="PF01381">
    <property type="entry name" value="HTH_3"/>
    <property type="match status" value="1"/>
</dbReference>
<sequence>MKINADLIIRLRHQKSWSQEELAIAAGLNLRTIQRIEKEATISLQSKKSLASALEVDIHDLDYKETTEMKSYEYKTVSIKFNHGWFKKGISNVDQALNEEAIGGWRFKQMVIPTDSTGGSEQMIAIFERELVE</sequence>
<comment type="caution">
    <text evidence="2">The sequence shown here is derived from an EMBL/GenBank/DDBJ whole genome shotgun (WGS) entry which is preliminary data.</text>
</comment>
<evidence type="ECO:0000313" key="3">
    <source>
        <dbReference type="Proteomes" id="UP000076503"/>
    </source>
</evidence>
<reference evidence="2 3" key="1">
    <citation type="submission" date="2013-07" db="EMBL/GenBank/DDBJ databases">
        <title>Comparative Genomic and Metabolomic Analysis of Twelve Strains of Pseudoalteromonas luteoviolacea.</title>
        <authorList>
            <person name="Vynne N.G."/>
            <person name="Mansson M."/>
            <person name="Gram L."/>
        </authorList>
    </citation>
    <scope>NUCLEOTIDE SEQUENCE [LARGE SCALE GENOMIC DNA]</scope>
    <source>
        <strain evidence="2 3">H33</strain>
    </source>
</reference>
<evidence type="ECO:0000259" key="1">
    <source>
        <dbReference type="PROSITE" id="PS50943"/>
    </source>
</evidence>
<accession>A0A167FUM6</accession>
<dbReference type="OrthoDB" id="21915at2"/>
<proteinExistence type="predicted"/>
<dbReference type="InterPro" id="IPR001387">
    <property type="entry name" value="Cro/C1-type_HTH"/>
</dbReference>
<dbReference type="PATRIC" id="fig|1365251.3.peg.824"/>
<dbReference type="EMBL" id="AUXZ01000057">
    <property type="protein sequence ID" value="KZN53008.1"/>
    <property type="molecule type" value="Genomic_DNA"/>
</dbReference>
<dbReference type="Gene3D" id="1.10.260.40">
    <property type="entry name" value="lambda repressor-like DNA-binding domains"/>
    <property type="match status" value="1"/>
</dbReference>
<dbReference type="SUPFAM" id="SSF47413">
    <property type="entry name" value="lambda repressor-like DNA-binding domains"/>
    <property type="match status" value="1"/>
</dbReference>
<dbReference type="Pfam" id="PF13783">
    <property type="entry name" value="DUF4177"/>
    <property type="match status" value="1"/>
</dbReference>
<dbReference type="Proteomes" id="UP000076503">
    <property type="component" value="Unassembled WGS sequence"/>
</dbReference>
<dbReference type="RefSeq" id="WP_063360493.1">
    <property type="nucleotide sequence ID" value="NZ_AUXZ01000057.1"/>
</dbReference>
<feature type="domain" description="HTH cro/C1-type" evidence="1">
    <location>
        <begin position="8"/>
        <end position="61"/>
    </location>
</feature>
<dbReference type="GO" id="GO:0003677">
    <property type="term" value="F:DNA binding"/>
    <property type="evidence" value="ECO:0007669"/>
    <property type="project" value="InterPro"/>
</dbReference>
<dbReference type="SMART" id="SM00530">
    <property type="entry name" value="HTH_XRE"/>
    <property type="match status" value="1"/>
</dbReference>
<gene>
    <name evidence="2" type="ORF">N476_09490</name>
</gene>
<dbReference type="PROSITE" id="PS50943">
    <property type="entry name" value="HTH_CROC1"/>
    <property type="match status" value="1"/>
</dbReference>
<name>A0A167FUM6_9GAMM</name>
<organism evidence="2 3">
    <name type="scientific">Pseudoalteromonas luteoviolacea H33</name>
    <dbReference type="NCBI Taxonomy" id="1365251"/>
    <lineage>
        <taxon>Bacteria</taxon>
        <taxon>Pseudomonadati</taxon>
        <taxon>Pseudomonadota</taxon>
        <taxon>Gammaproteobacteria</taxon>
        <taxon>Alteromonadales</taxon>
        <taxon>Pseudoalteromonadaceae</taxon>
        <taxon>Pseudoalteromonas</taxon>
    </lineage>
</organism>
<dbReference type="InterPro" id="IPR010982">
    <property type="entry name" value="Lambda_DNA-bd_dom_sf"/>
</dbReference>